<keyword evidence="2" id="KW-1185">Reference proteome</keyword>
<accession>A0ABP9CP50</accession>
<reference evidence="2" key="1">
    <citation type="journal article" date="2019" name="Int. J. Syst. Evol. Microbiol.">
        <title>The Global Catalogue of Microorganisms (GCM) 10K type strain sequencing project: providing services to taxonomists for standard genome sequencing and annotation.</title>
        <authorList>
            <consortium name="The Broad Institute Genomics Platform"/>
            <consortium name="The Broad Institute Genome Sequencing Center for Infectious Disease"/>
            <person name="Wu L."/>
            <person name="Ma J."/>
        </authorList>
    </citation>
    <scope>NUCLEOTIDE SEQUENCE [LARGE SCALE GENOMIC DNA]</scope>
    <source>
        <strain evidence="2">JCM 18081</strain>
    </source>
</reference>
<evidence type="ECO:0000313" key="2">
    <source>
        <dbReference type="Proteomes" id="UP001501265"/>
    </source>
</evidence>
<dbReference type="EMBL" id="BAABIG010000054">
    <property type="protein sequence ID" value="GAA4812911.1"/>
    <property type="molecule type" value="Genomic_DNA"/>
</dbReference>
<evidence type="ECO:0000313" key="1">
    <source>
        <dbReference type="EMBL" id="GAA4812911.1"/>
    </source>
</evidence>
<comment type="caution">
    <text evidence="1">The sequence shown here is derived from an EMBL/GenBank/DDBJ whole genome shotgun (WGS) entry which is preliminary data.</text>
</comment>
<name>A0ABP9CP50_9ACTN</name>
<sequence length="105" mass="11206">MHTVQVSGGHQVSDIHALHGGDDCMGLLTDEQGFAWRFTSLGERTWITPQQRGAMLADRTGAPVEPGLYLPVALGSPGVAGKLTQQHFTVTNDAETRVNGRPVLA</sequence>
<protein>
    <submittedName>
        <fullName evidence="1">Uncharacterized protein</fullName>
    </submittedName>
</protein>
<proteinExistence type="predicted"/>
<organism evidence="1 2">
    <name type="scientific">Streptomyces ziwulingensis</name>
    <dbReference type="NCBI Taxonomy" id="1045501"/>
    <lineage>
        <taxon>Bacteria</taxon>
        <taxon>Bacillati</taxon>
        <taxon>Actinomycetota</taxon>
        <taxon>Actinomycetes</taxon>
        <taxon>Kitasatosporales</taxon>
        <taxon>Streptomycetaceae</taxon>
        <taxon>Streptomyces</taxon>
    </lineage>
</organism>
<dbReference type="RefSeq" id="WP_345622435.1">
    <property type="nucleotide sequence ID" value="NZ_BAABIG010000054.1"/>
</dbReference>
<dbReference type="Proteomes" id="UP001501265">
    <property type="component" value="Unassembled WGS sequence"/>
</dbReference>
<gene>
    <name evidence="1" type="ORF">GCM10023220_50380</name>
</gene>